<dbReference type="OrthoDB" id="6195335at2759"/>
<reference evidence="2" key="1">
    <citation type="submission" date="2018-11" db="EMBL/GenBank/DDBJ databases">
        <authorList>
            <person name="Alioto T."/>
            <person name="Alioto T."/>
        </authorList>
    </citation>
    <scope>NUCLEOTIDE SEQUENCE</scope>
</reference>
<dbReference type="EMBL" id="UYJE01009408">
    <property type="protein sequence ID" value="VDI73278.1"/>
    <property type="molecule type" value="Genomic_DNA"/>
</dbReference>
<gene>
    <name evidence="2" type="ORF">MGAL_10B011646</name>
</gene>
<organism evidence="2 3">
    <name type="scientific">Mytilus galloprovincialis</name>
    <name type="common">Mediterranean mussel</name>
    <dbReference type="NCBI Taxonomy" id="29158"/>
    <lineage>
        <taxon>Eukaryota</taxon>
        <taxon>Metazoa</taxon>
        <taxon>Spiralia</taxon>
        <taxon>Lophotrochozoa</taxon>
        <taxon>Mollusca</taxon>
        <taxon>Bivalvia</taxon>
        <taxon>Autobranchia</taxon>
        <taxon>Pteriomorphia</taxon>
        <taxon>Mytilida</taxon>
        <taxon>Mytiloidea</taxon>
        <taxon>Mytilidae</taxon>
        <taxon>Mytilinae</taxon>
        <taxon>Mytilus</taxon>
    </lineage>
</organism>
<sequence length="159" mass="17743">MQPPTPASTHLLPSNNRANSTEKDQLPDNQLLAMITELKMQVQVLNNKSLSEELFASLKKQNERLITLVQDLTNRPTTFTPHRPWAPTVSDTPTRFQPATARQLQFNTTSAAVPTTPLPNIVTSTRAPTPRIIPSSCMFKVIDAKFRFFPAPHKIAVTD</sequence>
<accession>A0A8B6H4L6</accession>
<keyword evidence="3" id="KW-1185">Reference proteome</keyword>
<feature type="compositionally biased region" description="Polar residues" evidence="1">
    <location>
        <begin position="7"/>
        <end position="19"/>
    </location>
</feature>
<comment type="caution">
    <text evidence="2">The sequence shown here is derived from an EMBL/GenBank/DDBJ whole genome shotgun (WGS) entry which is preliminary data.</text>
</comment>
<evidence type="ECO:0000256" key="1">
    <source>
        <dbReference type="SAM" id="MobiDB-lite"/>
    </source>
</evidence>
<dbReference type="AlphaFoldDB" id="A0A8B6H4L6"/>
<proteinExistence type="predicted"/>
<dbReference type="Proteomes" id="UP000596742">
    <property type="component" value="Unassembled WGS sequence"/>
</dbReference>
<evidence type="ECO:0000313" key="2">
    <source>
        <dbReference type="EMBL" id="VDI73278.1"/>
    </source>
</evidence>
<evidence type="ECO:0000313" key="3">
    <source>
        <dbReference type="Proteomes" id="UP000596742"/>
    </source>
</evidence>
<protein>
    <submittedName>
        <fullName evidence="2">Uncharacterized protein</fullName>
    </submittedName>
</protein>
<feature type="region of interest" description="Disordered" evidence="1">
    <location>
        <begin position="1"/>
        <end position="25"/>
    </location>
</feature>
<name>A0A8B6H4L6_MYTGA</name>